<comment type="caution">
    <text evidence="1">The sequence shown here is derived from an EMBL/GenBank/DDBJ whole genome shotgun (WGS) entry which is preliminary data.</text>
</comment>
<sequence>MGTADLRSLSADVQALPLLTFGHGTASRAQIADLLHGVDAEAVVDVRTAPGSRRVPDVGRQELFAWLPEEGIGYRWESRLGGFRRPAPDSPDTFWRNDSFRGYAGYSRGPEFHAALKDLLDQAAAGRTAIMCSEAVWWRCHRRIIADYAVLVHHVPVLHLAHDGRLAEHRPTEGARLLDDGLLVYDAA</sequence>
<name>A0ABW6T3V0_9ACTN</name>
<proteinExistence type="predicted"/>
<keyword evidence="2" id="KW-1185">Reference proteome</keyword>
<dbReference type="EMBL" id="JBIASD010000036">
    <property type="protein sequence ID" value="MFF3670829.1"/>
    <property type="molecule type" value="Genomic_DNA"/>
</dbReference>
<evidence type="ECO:0000313" key="2">
    <source>
        <dbReference type="Proteomes" id="UP001602013"/>
    </source>
</evidence>
<dbReference type="InterPro" id="IPR007438">
    <property type="entry name" value="DUF488"/>
</dbReference>
<dbReference type="InterPro" id="IPR014519">
    <property type="entry name" value="UCP024492"/>
</dbReference>
<dbReference type="PANTHER" id="PTHR39337:SF1">
    <property type="entry name" value="BLR5642 PROTEIN"/>
    <property type="match status" value="1"/>
</dbReference>
<dbReference type="Proteomes" id="UP001602013">
    <property type="component" value="Unassembled WGS sequence"/>
</dbReference>
<evidence type="ECO:0000313" key="1">
    <source>
        <dbReference type="EMBL" id="MFF3670829.1"/>
    </source>
</evidence>
<reference evidence="1 2" key="1">
    <citation type="submission" date="2024-10" db="EMBL/GenBank/DDBJ databases">
        <title>The Natural Products Discovery Center: Release of the First 8490 Sequenced Strains for Exploring Actinobacteria Biosynthetic Diversity.</title>
        <authorList>
            <person name="Kalkreuter E."/>
            <person name="Kautsar S.A."/>
            <person name="Yang D."/>
            <person name="Bader C.D."/>
            <person name="Teijaro C.N."/>
            <person name="Fluegel L."/>
            <person name="Davis C.M."/>
            <person name="Simpson J.R."/>
            <person name="Lauterbach L."/>
            <person name="Steele A.D."/>
            <person name="Gui C."/>
            <person name="Meng S."/>
            <person name="Li G."/>
            <person name="Viehrig K."/>
            <person name="Ye F."/>
            <person name="Su P."/>
            <person name="Kiefer A.F."/>
            <person name="Nichols A."/>
            <person name="Cepeda A.J."/>
            <person name="Yan W."/>
            <person name="Fan B."/>
            <person name="Jiang Y."/>
            <person name="Adhikari A."/>
            <person name="Zheng C.-J."/>
            <person name="Schuster L."/>
            <person name="Cowan T.M."/>
            <person name="Smanski M.J."/>
            <person name="Chevrette M.G."/>
            <person name="De Carvalho L.P.S."/>
            <person name="Shen B."/>
        </authorList>
    </citation>
    <scope>NUCLEOTIDE SEQUENCE [LARGE SCALE GENOMIC DNA]</scope>
    <source>
        <strain evidence="1 2">NPDC002173</strain>
    </source>
</reference>
<dbReference type="Pfam" id="PF04343">
    <property type="entry name" value="DUF488"/>
    <property type="match status" value="1"/>
</dbReference>
<accession>A0ABW6T3V0</accession>
<dbReference type="PANTHER" id="PTHR39337">
    <property type="entry name" value="BLR5642 PROTEIN"/>
    <property type="match status" value="1"/>
</dbReference>
<dbReference type="PIRSF" id="PIRSF024492">
    <property type="entry name" value="UCP024492"/>
    <property type="match status" value="1"/>
</dbReference>
<protein>
    <submittedName>
        <fullName evidence="1">DUF488 family protein</fullName>
    </submittedName>
</protein>
<dbReference type="RefSeq" id="WP_387417034.1">
    <property type="nucleotide sequence ID" value="NZ_JBIASD010000036.1"/>
</dbReference>
<gene>
    <name evidence="1" type="ORF">ACFYXI_35095</name>
</gene>
<organism evidence="1 2">
    <name type="scientific">Microtetraspora malaysiensis</name>
    <dbReference type="NCBI Taxonomy" id="161358"/>
    <lineage>
        <taxon>Bacteria</taxon>
        <taxon>Bacillati</taxon>
        <taxon>Actinomycetota</taxon>
        <taxon>Actinomycetes</taxon>
        <taxon>Streptosporangiales</taxon>
        <taxon>Streptosporangiaceae</taxon>
        <taxon>Microtetraspora</taxon>
    </lineage>
</organism>